<organism evidence="2 3">
    <name type="scientific">Edaphochlamys debaryana</name>
    <dbReference type="NCBI Taxonomy" id="47281"/>
    <lineage>
        <taxon>Eukaryota</taxon>
        <taxon>Viridiplantae</taxon>
        <taxon>Chlorophyta</taxon>
        <taxon>core chlorophytes</taxon>
        <taxon>Chlorophyceae</taxon>
        <taxon>CS clade</taxon>
        <taxon>Chlamydomonadales</taxon>
        <taxon>Chlamydomonadales incertae sedis</taxon>
        <taxon>Edaphochlamys</taxon>
    </lineage>
</organism>
<dbReference type="Proteomes" id="UP000612055">
    <property type="component" value="Unassembled WGS sequence"/>
</dbReference>
<keyword evidence="1" id="KW-1133">Transmembrane helix</keyword>
<reference evidence="2" key="1">
    <citation type="journal article" date="2020" name="bioRxiv">
        <title>Comparative genomics of Chlamydomonas.</title>
        <authorList>
            <person name="Craig R.J."/>
            <person name="Hasan A.R."/>
            <person name="Ness R.W."/>
            <person name="Keightley P.D."/>
        </authorList>
    </citation>
    <scope>NUCLEOTIDE SEQUENCE</scope>
    <source>
        <strain evidence="2">CCAP 11/70</strain>
    </source>
</reference>
<accession>A0A836BPB1</accession>
<feature type="transmembrane region" description="Helical" evidence="1">
    <location>
        <begin position="40"/>
        <end position="59"/>
    </location>
</feature>
<evidence type="ECO:0000313" key="3">
    <source>
        <dbReference type="Proteomes" id="UP000612055"/>
    </source>
</evidence>
<name>A0A836BPB1_9CHLO</name>
<keyword evidence="1" id="KW-0812">Transmembrane</keyword>
<proteinExistence type="predicted"/>
<evidence type="ECO:0000313" key="2">
    <source>
        <dbReference type="EMBL" id="KAG2483895.1"/>
    </source>
</evidence>
<dbReference type="EMBL" id="JAEHOE010000163">
    <property type="protein sequence ID" value="KAG2483895.1"/>
    <property type="molecule type" value="Genomic_DNA"/>
</dbReference>
<sequence length="175" mass="19669">MAQKGYSFFSACNACTPDHAGTGEYVLRISKQICQNVSVLVTYMIVSAGILGCIVFLINDMVDSWRQWRVISTQANPVSKYMAGTYVSGGDDEVYQADVDNPVDTTIPLGHKIADGMKRLEQRYSAYNQQITNYSKNVLHVKEPDDLVDRNVMDRSKDDFNHDILRKVDYSGKAQ</sequence>
<protein>
    <submittedName>
        <fullName evidence="2">Uncharacterized protein</fullName>
    </submittedName>
</protein>
<dbReference type="AlphaFoldDB" id="A0A836BPB1"/>
<keyword evidence="3" id="KW-1185">Reference proteome</keyword>
<keyword evidence="1" id="KW-0472">Membrane</keyword>
<comment type="caution">
    <text evidence="2">The sequence shown here is derived from an EMBL/GenBank/DDBJ whole genome shotgun (WGS) entry which is preliminary data.</text>
</comment>
<evidence type="ECO:0000256" key="1">
    <source>
        <dbReference type="SAM" id="Phobius"/>
    </source>
</evidence>
<gene>
    <name evidence="2" type="ORF">HYH03_017289</name>
</gene>